<sequence>MPSRKNIAKGNKKRKKRKNLRSVIPIFLQRYVFAALSTASSVVSQSCACPPTSCTSSACEKSMHLFSASLDGHTLSAALSQTLTAPCCARETLAELQ</sequence>
<evidence type="ECO:0000313" key="2">
    <source>
        <dbReference type="Proteomes" id="UP001519460"/>
    </source>
</evidence>
<evidence type="ECO:0000313" key="1">
    <source>
        <dbReference type="EMBL" id="KAK7503133.1"/>
    </source>
</evidence>
<protein>
    <submittedName>
        <fullName evidence="1">Uncharacterized protein</fullName>
    </submittedName>
</protein>
<comment type="caution">
    <text evidence="1">The sequence shown here is derived from an EMBL/GenBank/DDBJ whole genome shotgun (WGS) entry which is preliminary data.</text>
</comment>
<name>A0ABD0LVG8_9CAEN</name>
<accession>A0ABD0LVG8</accession>
<keyword evidence="2" id="KW-1185">Reference proteome</keyword>
<dbReference type="EMBL" id="JACVVK020000022">
    <property type="protein sequence ID" value="KAK7503133.1"/>
    <property type="molecule type" value="Genomic_DNA"/>
</dbReference>
<dbReference type="Proteomes" id="UP001519460">
    <property type="component" value="Unassembled WGS sequence"/>
</dbReference>
<organism evidence="1 2">
    <name type="scientific">Batillaria attramentaria</name>
    <dbReference type="NCBI Taxonomy" id="370345"/>
    <lineage>
        <taxon>Eukaryota</taxon>
        <taxon>Metazoa</taxon>
        <taxon>Spiralia</taxon>
        <taxon>Lophotrochozoa</taxon>
        <taxon>Mollusca</taxon>
        <taxon>Gastropoda</taxon>
        <taxon>Caenogastropoda</taxon>
        <taxon>Sorbeoconcha</taxon>
        <taxon>Cerithioidea</taxon>
        <taxon>Batillariidae</taxon>
        <taxon>Batillaria</taxon>
    </lineage>
</organism>
<reference evidence="1 2" key="1">
    <citation type="journal article" date="2023" name="Sci. Data">
        <title>Genome assembly of the Korean intertidal mud-creeper Batillaria attramentaria.</title>
        <authorList>
            <person name="Patra A.K."/>
            <person name="Ho P.T."/>
            <person name="Jun S."/>
            <person name="Lee S.J."/>
            <person name="Kim Y."/>
            <person name="Won Y.J."/>
        </authorList>
    </citation>
    <scope>NUCLEOTIDE SEQUENCE [LARGE SCALE GENOMIC DNA]</scope>
    <source>
        <strain evidence="1">Wonlab-2016</strain>
    </source>
</reference>
<proteinExistence type="predicted"/>
<gene>
    <name evidence="1" type="ORF">BaRGS_00005759</name>
</gene>
<dbReference type="AlphaFoldDB" id="A0ABD0LVG8"/>